<evidence type="ECO:0000313" key="2">
    <source>
        <dbReference type="Proteomes" id="UP000887566"/>
    </source>
</evidence>
<evidence type="ECO:0000256" key="1">
    <source>
        <dbReference type="SAM" id="Phobius"/>
    </source>
</evidence>
<reference evidence="3" key="1">
    <citation type="submission" date="2022-11" db="UniProtKB">
        <authorList>
            <consortium name="WormBaseParasite"/>
        </authorList>
    </citation>
    <scope>IDENTIFICATION</scope>
</reference>
<feature type="transmembrane region" description="Helical" evidence="1">
    <location>
        <begin position="268"/>
        <end position="298"/>
    </location>
</feature>
<dbReference type="WBParaSite" id="PSAMB.scaffold2356size30986.g17508.t1">
    <property type="protein sequence ID" value="PSAMB.scaffold2356size30986.g17508.t1"/>
    <property type="gene ID" value="PSAMB.scaffold2356size30986.g17508"/>
</dbReference>
<keyword evidence="2" id="KW-1185">Reference proteome</keyword>
<dbReference type="Proteomes" id="UP000887566">
    <property type="component" value="Unplaced"/>
</dbReference>
<keyword evidence="1" id="KW-0472">Membrane</keyword>
<evidence type="ECO:0000313" key="3">
    <source>
        <dbReference type="WBParaSite" id="PSAMB.scaffold2356size30986.g17508.t1"/>
    </source>
</evidence>
<sequence length="323" mass="36311">MPVAVAVSVDSLFPNGPPLSSAPPCSCVGFGFIRIRALLVCLFELVLLFYQLISALIILVKPWPSEDTLRWAWFSQPYLAWVWEAPGWRLWLGAANVIFILVYVVIIKMFFHALFTDNPKWVLPHLFMQAFTAALMVFLSLLTLFTLRGHGQGFAMQVVRITGSTMTSGVSGVGSVLFGIEEFHIQAAKRTHERPELPALYRQFLGFHNRTKGHNRLPIDSITENNRTASNEARKDWPPLDSKIKLQPQKSTTGGAVRRSWGLYTPGISMLVALIVYLSIAGLLFPFFIITLQCYYFLLEVQKAKKVNALQDQHLIFAPLSDA</sequence>
<name>A0A914VSW2_9BILA</name>
<accession>A0A914VSW2</accession>
<feature type="transmembrane region" description="Helical" evidence="1">
    <location>
        <begin position="90"/>
        <end position="114"/>
    </location>
</feature>
<keyword evidence="1" id="KW-0812">Transmembrane</keyword>
<keyword evidence="1" id="KW-1133">Transmembrane helix</keyword>
<proteinExistence type="predicted"/>
<organism evidence="2 3">
    <name type="scientific">Plectus sambesii</name>
    <dbReference type="NCBI Taxonomy" id="2011161"/>
    <lineage>
        <taxon>Eukaryota</taxon>
        <taxon>Metazoa</taxon>
        <taxon>Ecdysozoa</taxon>
        <taxon>Nematoda</taxon>
        <taxon>Chromadorea</taxon>
        <taxon>Plectida</taxon>
        <taxon>Plectina</taxon>
        <taxon>Plectoidea</taxon>
        <taxon>Plectidae</taxon>
        <taxon>Plectus</taxon>
    </lineage>
</organism>
<dbReference type="AlphaFoldDB" id="A0A914VSW2"/>
<feature type="transmembrane region" description="Helical" evidence="1">
    <location>
        <begin position="126"/>
        <end position="147"/>
    </location>
</feature>
<feature type="transmembrane region" description="Helical" evidence="1">
    <location>
        <begin position="37"/>
        <end position="60"/>
    </location>
</feature>
<protein>
    <submittedName>
        <fullName evidence="3">Transmembrane protein</fullName>
    </submittedName>
</protein>